<accession>A0A822YPQ1</accession>
<proteinExistence type="predicted"/>
<evidence type="ECO:0000313" key="1">
    <source>
        <dbReference type="EMBL" id="DAD34073.1"/>
    </source>
</evidence>
<dbReference type="EMBL" id="DUZY01000004">
    <property type="protein sequence ID" value="DAD34073.1"/>
    <property type="molecule type" value="Genomic_DNA"/>
</dbReference>
<name>A0A822YPQ1_NELNU</name>
<dbReference type="Proteomes" id="UP000607653">
    <property type="component" value="Unassembled WGS sequence"/>
</dbReference>
<dbReference type="AlphaFoldDB" id="A0A822YPQ1"/>
<evidence type="ECO:0000313" key="2">
    <source>
        <dbReference type="Proteomes" id="UP000607653"/>
    </source>
</evidence>
<sequence length="63" mass="7290">MGAFCCCPCSEEFEEYAHPSNSIYRHCICVRYFLLQLFSGVCAVKELIDDIFTTMLLIHHILN</sequence>
<keyword evidence="2" id="KW-1185">Reference proteome</keyword>
<reference evidence="1 2" key="1">
    <citation type="journal article" date="2020" name="Mol. Biol. Evol.">
        <title>Distinct Expression and Methylation Patterns for Genes with Different Fates following a Single Whole-Genome Duplication in Flowering Plants.</title>
        <authorList>
            <person name="Shi T."/>
            <person name="Rahmani R.S."/>
            <person name="Gugger P.F."/>
            <person name="Wang M."/>
            <person name="Li H."/>
            <person name="Zhang Y."/>
            <person name="Li Z."/>
            <person name="Wang Q."/>
            <person name="Van de Peer Y."/>
            <person name="Marchal K."/>
            <person name="Chen J."/>
        </authorList>
    </citation>
    <scope>NUCLEOTIDE SEQUENCE [LARGE SCALE GENOMIC DNA]</scope>
    <source>
        <tissue evidence="1">Leaf</tissue>
    </source>
</reference>
<comment type="caution">
    <text evidence="1">The sequence shown here is derived from an EMBL/GenBank/DDBJ whole genome shotgun (WGS) entry which is preliminary data.</text>
</comment>
<organism evidence="1 2">
    <name type="scientific">Nelumbo nucifera</name>
    <name type="common">Sacred lotus</name>
    <dbReference type="NCBI Taxonomy" id="4432"/>
    <lineage>
        <taxon>Eukaryota</taxon>
        <taxon>Viridiplantae</taxon>
        <taxon>Streptophyta</taxon>
        <taxon>Embryophyta</taxon>
        <taxon>Tracheophyta</taxon>
        <taxon>Spermatophyta</taxon>
        <taxon>Magnoliopsida</taxon>
        <taxon>Proteales</taxon>
        <taxon>Nelumbonaceae</taxon>
        <taxon>Nelumbo</taxon>
    </lineage>
</organism>
<protein>
    <submittedName>
        <fullName evidence="1">Uncharacterized protein</fullName>
    </submittedName>
</protein>
<gene>
    <name evidence="1" type="ORF">HUJ06_004713</name>
</gene>